<keyword evidence="3" id="KW-0238">DNA-binding</keyword>
<sequence>MVMSGGRQEEQIWENYSSKIIVSNEIQRGVEAAKSLRILLMHHHHLNLLSNSQLSSSAQVLLEEIISSSERALSILKSCCQPGDASVNNIADCENIHNQQVSKKRKSTMMKFTKQVRVSLETGFDGTVEDGFNWRKYGQKDIQGANHPRGYYRCTHRQQAGCLATKHVQRSDEDPLLFYVTYRGKHTCYPQSETPPLLLPNRAANRSDQHYQTTCTTNTKADADVCLPPFPDDIYLLASSSSLLPEDNVGHFDSAGCCFQQDQNSPAGISESQVESCPDSDDGSHVSFDLSNYVLF</sequence>
<keyword evidence="5" id="KW-0539">Nucleus</keyword>
<dbReference type="SMART" id="SM00774">
    <property type="entry name" value="WRKY"/>
    <property type="match status" value="1"/>
</dbReference>
<feature type="domain" description="WRKY" evidence="7">
    <location>
        <begin position="129"/>
        <end position="186"/>
    </location>
</feature>
<dbReference type="Gene3D" id="2.20.25.80">
    <property type="entry name" value="WRKY domain"/>
    <property type="match status" value="1"/>
</dbReference>
<evidence type="ECO:0000256" key="3">
    <source>
        <dbReference type="ARBA" id="ARBA00023125"/>
    </source>
</evidence>
<reference evidence="8" key="1">
    <citation type="submission" date="2021-01" db="UniProtKB">
        <authorList>
            <consortium name="EnsemblPlants"/>
        </authorList>
    </citation>
    <scope>IDENTIFICATION</scope>
</reference>
<dbReference type="Proteomes" id="UP000594263">
    <property type="component" value="Unplaced"/>
</dbReference>
<dbReference type="Pfam" id="PF03106">
    <property type="entry name" value="WRKY"/>
    <property type="match status" value="1"/>
</dbReference>
<dbReference type="InterPro" id="IPR036576">
    <property type="entry name" value="WRKY_dom_sf"/>
</dbReference>
<dbReference type="InterPro" id="IPR003657">
    <property type="entry name" value="WRKY_dom"/>
</dbReference>
<dbReference type="EnsemblPlants" id="Kaladp0066s0078.1.v1.1">
    <property type="protein sequence ID" value="Kaladp0066s0078.1.v1.1"/>
    <property type="gene ID" value="Kaladp0066s0078.v1.1"/>
</dbReference>
<proteinExistence type="predicted"/>
<feature type="compositionally biased region" description="Polar residues" evidence="6">
    <location>
        <begin position="264"/>
        <end position="275"/>
    </location>
</feature>
<dbReference type="InterPro" id="IPR044810">
    <property type="entry name" value="WRKY_plant"/>
</dbReference>
<evidence type="ECO:0000256" key="6">
    <source>
        <dbReference type="SAM" id="MobiDB-lite"/>
    </source>
</evidence>
<protein>
    <recommendedName>
        <fullName evidence="7">WRKY domain-containing protein</fullName>
    </recommendedName>
</protein>
<organism evidence="8 9">
    <name type="scientific">Kalanchoe fedtschenkoi</name>
    <name type="common">Lavender scallops</name>
    <name type="synonym">South American air plant</name>
    <dbReference type="NCBI Taxonomy" id="63787"/>
    <lineage>
        <taxon>Eukaryota</taxon>
        <taxon>Viridiplantae</taxon>
        <taxon>Streptophyta</taxon>
        <taxon>Embryophyta</taxon>
        <taxon>Tracheophyta</taxon>
        <taxon>Spermatophyta</taxon>
        <taxon>Magnoliopsida</taxon>
        <taxon>eudicotyledons</taxon>
        <taxon>Gunneridae</taxon>
        <taxon>Pentapetalae</taxon>
        <taxon>Saxifragales</taxon>
        <taxon>Crassulaceae</taxon>
        <taxon>Kalanchoe</taxon>
    </lineage>
</organism>
<dbReference type="PANTHER" id="PTHR32096:SF133">
    <property type="entry name" value="WRKY TRANSCRIPTION FACTOR 41-RELATED"/>
    <property type="match status" value="1"/>
</dbReference>
<evidence type="ECO:0000259" key="7">
    <source>
        <dbReference type="PROSITE" id="PS50811"/>
    </source>
</evidence>
<dbReference type="PANTHER" id="PTHR32096">
    <property type="entry name" value="WRKY TRANSCRIPTION FACTOR 30-RELATED-RELATED"/>
    <property type="match status" value="1"/>
</dbReference>
<comment type="subcellular location">
    <subcellularLocation>
        <location evidence="1">Nucleus</location>
    </subcellularLocation>
</comment>
<feature type="region of interest" description="Disordered" evidence="6">
    <location>
        <begin position="264"/>
        <end position="283"/>
    </location>
</feature>
<dbReference type="AlphaFoldDB" id="A0A7N0UFV8"/>
<evidence type="ECO:0000256" key="4">
    <source>
        <dbReference type="ARBA" id="ARBA00023163"/>
    </source>
</evidence>
<evidence type="ECO:0000256" key="5">
    <source>
        <dbReference type="ARBA" id="ARBA00023242"/>
    </source>
</evidence>
<evidence type="ECO:0000256" key="1">
    <source>
        <dbReference type="ARBA" id="ARBA00004123"/>
    </source>
</evidence>
<name>A0A7N0UFV8_KALFE</name>
<dbReference type="GO" id="GO:0003700">
    <property type="term" value="F:DNA-binding transcription factor activity"/>
    <property type="evidence" value="ECO:0007669"/>
    <property type="project" value="InterPro"/>
</dbReference>
<dbReference type="GO" id="GO:0000976">
    <property type="term" value="F:transcription cis-regulatory region binding"/>
    <property type="evidence" value="ECO:0007669"/>
    <property type="project" value="TreeGrafter"/>
</dbReference>
<keyword evidence="9" id="KW-1185">Reference proteome</keyword>
<keyword evidence="2" id="KW-0805">Transcription regulation</keyword>
<dbReference type="SUPFAM" id="SSF118290">
    <property type="entry name" value="WRKY DNA-binding domain"/>
    <property type="match status" value="1"/>
</dbReference>
<keyword evidence="4" id="KW-0804">Transcription</keyword>
<accession>A0A7N0UFV8</accession>
<dbReference type="PROSITE" id="PS50811">
    <property type="entry name" value="WRKY"/>
    <property type="match status" value="1"/>
</dbReference>
<evidence type="ECO:0000313" key="9">
    <source>
        <dbReference type="Proteomes" id="UP000594263"/>
    </source>
</evidence>
<dbReference type="GO" id="GO:0005634">
    <property type="term" value="C:nucleus"/>
    <property type="evidence" value="ECO:0007669"/>
    <property type="project" value="UniProtKB-SubCell"/>
</dbReference>
<dbReference type="Gramene" id="Kaladp0066s0078.1.v1.1">
    <property type="protein sequence ID" value="Kaladp0066s0078.1.v1.1"/>
    <property type="gene ID" value="Kaladp0066s0078.v1.1"/>
</dbReference>
<evidence type="ECO:0000313" key="8">
    <source>
        <dbReference type="EnsemblPlants" id="Kaladp0066s0078.1.v1.1"/>
    </source>
</evidence>
<evidence type="ECO:0000256" key="2">
    <source>
        <dbReference type="ARBA" id="ARBA00023015"/>
    </source>
</evidence>